<sequence>MSYFLPPEDNSYSIEHRLSDDDEDKLPPDWVRKITTEGRYYYYNTRTKEATWELELIDPDTGLLMNSQPDSPPSSPFFHRQESNVWSTLSIMLSQSVQTLKESARLEKRDNLSQDVNGVIECVRQMMNIPDHRALWDLHQILLAAVDQLTLTAKTASLRETVSKVVSDAEEVELAARQFMMRAEEVEIQPVAIDWRSVLNVLMIYLKEACAPLLEEGNLDETLARLRSRHIRVLSQAIRDTVDVGHLLMRLQNAVHATEIEEAYHQIAQTVHEQGTHESSEQAEDSRTTRTLDEDPRTGEASWFLSAEVCSNELVLNTEGGVKCGTLHGLVQRLTKHDQLDAKFNVTFLLTYRSFCTTEELFNELFKRYQMAPPEGLTNDEIETWKEKKLKLVRLRVFNVIKSWLETYCNEEGDRTFLPVLSQFTDQVIANSMTFGADQLTKLIKKRMLSEDSGQIRKMKLNIRTEDMPEPILPKNLKRIQLLELDPQELARQMTIMDFRLYNRIKPVECLDKNWGKPDCEMHIAANIKALIEHSNQVTAWVTDSILTREEVKKRAAVLKYWICVAEKCRLLNNYNTCMAILSAFDNGSIGRLKRTWELINARSLQSLHLIRRLMGAQRNFNEYREMIRRVNPPCIPFLGIYLQDLTFIEDGNANFLKGSSQLINFAKRTKTAEVILDLQQYQSTHYLLTVVPDIQEFIKTHLQSSRDEEELYNLSLKLEPRERGEDTIARRLKESGLLNL</sequence>
<dbReference type="PROSITE" id="PS00720">
    <property type="entry name" value="RASGEF"/>
    <property type="match status" value="1"/>
</dbReference>
<dbReference type="GO" id="GO:0005085">
    <property type="term" value="F:guanyl-nucleotide exchange factor activity"/>
    <property type="evidence" value="ECO:0007669"/>
    <property type="project" value="UniProtKB-KW"/>
</dbReference>
<comment type="caution">
    <text evidence="7">The sequence shown here is derived from an EMBL/GenBank/DDBJ whole genome shotgun (WGS) entry which is preliminary data.</text>
</comment>
<organism evidence="7 8">
    <name type="scientific">Rhizopus oryzae</name>
    <name type="common">Mucormycosis agent</name>
    <name type="synonym">Rhizopus arrhizus var. delemar</name>
    <dbReference type="NCBI Taxonomy" id="64495"/>
    <lineage>
        <taxon>Eukaryota</taxon>
        <taxon>Fungi</taxon>
        <taxon>Fungi incertae sedis</taxon>
        <taxon>Mucoromycota</taxon>
        <taxon>Mucoromycotina</taxon>
        <taxon>Mucoromycetes</taxon>
        <taxon>Mucorales</taxon>
        <taxon>Mucorineae</taxon>
        <taxon>Rhizopodaceae</taxon>
        <taxon>Rhizopus</taxon>
    </lineage>
</organism>
<evidence type="ECO:0000259" key="6">
    <source>
        <dbReference type="PROSITE" id="PS50212"/>
    </source>
</evidence>
<dbReference type="InterPro" id="IPR008937">
    <property type="entry name" value="Ras-like_GEF"/>
</dbReference>
<dbReference type="SUPFAM" id="SSF48366">
    <property type="entry name" value="Ras GEF"/>
    <property type="match status" value="1"/>
</dbReference>
<dbReference type="SMART" id="SM00147">
    <property type="entry name" value="RasGEF"/>
    <property type="match status" value="1"/>
</dbReference>
<dbReference type="PROSITE" id="PS50020">
    <property type="entry name" value="WW_DOMAIN_2"/>
    <property type="match status" value="1"/>
</dbReference>
<reference evidence="7" key="1">
    <citation type="journal article" date="2020" name="Microb. Genom.">
        <title>Genetic diversity of clinical and environmental Mucorales isolates obtained from an investigation of mucormycosis cases among solid organ transplant recipients.</title>
        <authorList>
            <person name="Nguyen M.H."/>
            <person name="Kaul D."/>
            <person name="Muto C."/>
            <person name="Cheng S.J."/>
            <person name="Richter R.A."/>
            <person name="Bruno V.M."/>
            <person name="Liu G."/>
            <person name="Beyhan S."/>
            <person name="Sundermann A.J."/>
            <person name="Mounaud S."/>
            <person name="Pasculle A.W."/>
            <person name="Nierman W.C."/>
            <person name="Driscoll E."/>
            <person name="Cumbie R."/>
            <person name="Clancy C.J."/>
            <person name="Dupont C.L."/>
        </authorList>
    </citation>
    <scope>NUCLEOTIDE SEQUENCE</scope>
    <source>
        <strain evidence="7">GL16</strain>
    </source>
</reference>
<dbReference type="PANTHER" id="PTHR23113">
    <property type="entry name" value="GUANINE NUCLEOTIDE EXCHANGE FACTOR"/>
    <property type="match status" value="1"/>
</dbReference>
<dbReference type="CDD" id="cd00201">
    <property type="entry name" value="WW"/>
    <property type="match status" value="1"/>
</dbReference>
<dbReference type="SMART" id="SM00229">
    <property type="entry name" value="RasGEFN"/>
    <property type="match status" value="1"/>
</dbReference>
<dbReference type="InterPro" id="IPR023578">
    <property type="entry name" value="Ras_GEF_dom_sf"/>
</dbReference>
<dbReference type="GO" id="GO:0007265">
    <property type="term" value="P:Ras protein signal transduction"/>
    <property type="evidence" value="ECO:0007669"/>
    <property type="project" value="TreeGrafter"/>
</dbReference>
<dbReference type="Proteomes" id="UP000717996">
    <property type="component" value="Unassembled WGS sequence"/>
</dbReference>
<protein>
    <recommendedName>
        <fullName evidence="9">Ras GEF</fullName>
    </recommendedName>
</protein>
<dbReference type="OrthoDB" id="546434at2759"/>
<dbReference type="EMBL" id="JAANIT010000105">
    <property type="protein sequence ID" value="KAG1552141.1"/>
    <property type="molecule type" value="Genomic_DNA"/>
</dbReference>
<dbReference type="AlphaFoldDB" id="A0A9P6YMC5"/>
<feature type="domain" description="WW" evidence="5">
    <location>
        <begin position="24"/>
        <end position="57"/>
    </location>
</feature>
<evidence type="ECO:0000313" key="8">
    <source>
        <dbReference type="Proteomes" id="UP000717996"/>
    </source>
</evidence>
<dbReference type="SUPFAM" id="SSF51045">
    <property type="entry name" value="WW domain"/>
    <property type="match status" value="1"/>
</dbReference>
<dbReference type="Pfam" id="PF00617">
    <property type="entry name" value="RasGEF"/>
    <property type="match status" value="1"/>
</dbReference>
<evidence type="ECO:0000259" key="4">
    <source>
        <dbReference type="PROSITE" id="PS50009"/>
    </source>
</evidence>
<evidence type="ECO:0000256" key="3">
    <source>
        <dbReference type="SAM" id="MobiDB-lite"/>
    </source>
</evidence>
<dbReference type="PROSITE" id="PS50212">
    <property type="entry name" value="RASGEF_NTER"/>
    <property type="match status" value="1"/>
</dbReference>
<dbReference type="InterPro" id="IPR000651">
    <property type="entry name" value="Ras-like_Gua-exchang_fac_N"/>
</dbReference>
<feature type="region of interest" description="Disordered" evidence="3">
    <location>
        <begin position="271"/>
        <end position="296"/>
    </location>
</feature>
<dbReference type="InterPro" id="IPR036020">
    <property type="entry name" value="WW_dom_sf"/>
</dbReference>
<dbReference type="Gene3D" id="1.10.840.10">
    <property type="entry name" value="Ras guanine-nucleotide exchange factors catalytic domain"/>
    <property type="match status" value="1"/>
</dbReference>
<gene>
    <name evidence="7" type="ORF">G6F51_001423</name>
</gene>
<keyword evidence="1 2" id="KW-0344">Guanine-nucleotide releasing factor</keyword>
<evidence type="ECO:0000256" key="1">
    <source>
        <dbReference type="ARBA" id="ARBA00022658"/>
    </source>
</evidence>
<dbReference type="InterPro" id="IPR001202">
    <property type="entry name" value="WW_dom"/>
</dbReference>
<accession>A0A9P6YMC5</accession>
<dbReference type="GO" id="GO:0005886">
    <property type="term" value="C:plasma membrane"/>
    <property type="evidence" value="ECO:0007669"/>
    <property type="project" value="TreeGrafter"/>
</dbReference>
<dbReference type="Pfam" id="PF00397">
    <property type="entry name" value="WW"/>
    <property type="match status" value="1"/>
</dbReference>
<evidence type="ECO:0008006" key="9">
    <source>
        <dbReference type="Google" id="ProtNLM"/>
    </source>
</evidence>
<dbReference type="PANTHER" id="PTHR23113:SF368">
    <property type="entry name" value="CELL DIVISION CONTROL PROTEIN 25"/>
    <property type="match status" value="1"/>
</dbReference>
<dbReference type="Gene3D" id="1.20.870.10">
    <property type="entry name" value="Son of sevenless (SoS) protein Chain: S domain 1"/>
    <property type="match status" value="1"/>
</dbReference>
<dbReference type="InterPro" id="IPR001895">
    <property type="entry name" value="RASGEF_cat_dom"/>
</dbReference>
<evidence type="ECO:0000259" key="5">
    <source>
        <dbReference type="PROSITE" id="PS50020"/>
    </source>
</evidence>
<dbReference type="InterPro" id="IPR036964">
    <property type="entry name" value="RASGEF_cat_dom_sf"/>
</dbReference>
<dbReference type="SMART" id="SM00456">
    <property type="entry name" value="WW"/>
    <property type="match status" value="1"/>
</dbReference>
<feature type="domain" description="N-terminal Ras-GEF" evidence="6">
    <location>
        <begin position="318"/>
        <end position="448"/>
    </location>
</feature>
<dbReference type="CDD" id="cd00155">
    <property type="entry name" value="RasGEF"/>
    <property type="match status" value="1"/>
</dbReference>
<evidence type="ECO:0000313" key="7">
    <source>
        <dbReference type="EMBL" id="KAG1552141.1"/>
    </source>
</evidence>
<dbReference type="PROSITE" id="PS50009">
    <property type="entry name" value="RASGEF_CAT"/>
    <property type="match status" value="1"/>
</dbReference>
<dbReference type="InterPro" id="IPR019804">
    <property type="entry name" value="Ras_G-nucl-exch_fac_CS"/>
</dbReference>
<dbReference type="Pfam" id="PF00618">
    <property type="entry name" value="RasGEF_N"/>
    <property type="match status" value="1"/>
</dbReference>
<evidence type="ECO:0000256" key="2">
    <source>
        <dbReference type="PROSITE-ProRule" id="PRU00168"/>
    </source>
</evidence>
<name>A0A9P6YMC5_RHIOR</name>
<feature type="domain" description="Ras-GEF" evidence="4">
    <location>
        <begin position="486"/>
        <end position="722"/>
    </location>
</feature>
<dbReference type="CDD" id="cd06224">
    <property type="entry name" value="REM"/>
    <property type="match status" value="1"/>
</dbReference>
<proteinExistence type="predicted"/>
<feature type="compositionally biased region" description="Basic and acidic residues" evidence="3">
    <location>
        <begin position="274"/>
        <end position="296"/>
    </location>
</feature>
<dbReference type="InterPro" id="IPR056685">
    <property type="entry name" value="DUF7783"/>
</dbReference>
<dbReference type="Gene3D" id="2.20.70.10">
    <property type="match status" value="1"/>
</dbReference>
<dbReference type="Pfam" id="PF25006">
    <property type="entry name" value="DUF7783"/>
    <property type="match status" value="1"/>
</dbReference>